<feature type="transmembrane region" description="Helical" evidence="2">
    <location>
        <begin position="51"/>
        <end position="76"/>
    </location>
</feature>
<accession>A0A6I3IC58</accession>
<feature type="compositionally biased region" description="Basic and acidic residues" evidence="1">
    <location>
        <begin position="87"/>
        <end position="96"/>
    </location>
</feature>
<gene>
    <name evidence="3" type="ORF">GGG17_05760</name>
</gene>
<dbReference type="EMBL" id="WLVL01000021">
    <property type="protein sequence ID" value="MTB71482.1"/>
    <property type="molecule type" value="Genomic_DNA"/>
</dbReference>
<name>A0A6I3IC58_9MICO</name>
<protein>
    <submittedName>
        <fullName evidence="3">Uncharacterized protein</fullName>
    </submittedName>
</protein>
<dbReference type="RefSeq" id="WP_154592816.1">
    <property type="nucleotide sequence ID" value="NZ_WLVL01000021.1"/>
</dbReference>
<feature type="compositionally biased region" description="Gly residues" evidence="1">
    <location>
        <begin position="100"/>
        <end position="111"/>
    </location>
</feature>
<keyword evidence="2" id="KW-1133">Transmembrane helix</keyword>
<dbReference type="AlphaFoldDB" id="A0A6I3IC58"/>
<evidence type="ECO:0000313" key="4">
    <source>
        <dbReference type="Proteomes" id="UP000431092"/>
    </source>
</evidence>
<organism evidence="3 4">
    <name type="scientific">Arsenicicoccus cauae</name>
    <dbReference type="NCBI Taxonomy" id="2663847"/>
    <lineage>
        <taxon>Bacteria</taxon>
        <taxon>Bacillati</taxon>
        <taxon>Actinomycetota</taxon>
        <taxon>Actinomycetes</taxon>
        <taxon>Micrococcales</taxon>
        <taxon>Intrasporangiaceae</taxon>
        <taxon>Arsenicicoccus</taxon>
    </lineage>
</organism>
<evidence type="ECO:0000313" key="3">
    <source>
        <dbReference type="EMBL" id="MTB71482.1"/>
    </source>
</evidence>
<comment type="caution">
    <text evidence="3">The sequence shown here is derived from an EMBL/GenBank/DDBJ whole genome shotgun (WGS) entry which is preliminary data.</text>
</comment>
<evidence type="ECO:0000256" key="1">
    <source>
        <dbReference type="SAM" id="MobiDB-lite"/>
    </source>
</evidence>
<proteinExistence type="predicted"/>
<reference evidence="3 4" key="1">
    <citation type="submission" date="2019-11" db="EMBL/GenBank/DDBJ databases">
        <title>Whole genome sequencing identifies a novel species of the genus Arsenicicoccus isolated from human blood.</title>
        <authorList>
            <person name="Jeong J.H."/>
            <person name="Kweon O.J."/>
            <person name="Kim H.R."/>
            <person name="Kim T.-H."/>
            <person name="Ha S.-M."/>
            <person name="Lee M.-K."/>
        </authorList>
    </citation>
    <scope>NUCLEOTIDE SEQUENCE [LARGE SCALE GENOMIC DNA]</scope>
    <source>
        <strain evidence="3 4">MKL-02</strain>
    </source>
</reference>
<feature type="region of interest" description="Disordered" evidence="1">
    <location>
        <begin position="80"/>
        <end position="129"/>
    </location>
</feature>
<keyword evidence="2" id="KW-0472">Membrane</keyword>
<feature type="transmembrane region" description="Helical" evidence="2">
    <location>
        <begin position="20"/>
        <end position="39"/>
    </location>
</feature>
<dbReference type="Proteomes" id="UP000431092">
    <property type="component" value="Unassembled WGS sequence"/>
</dbReference>
<keyword evidence="2" id="KW-0812">Transmembrane</keyword>
<sequence length="129" mass="13261">MPLSSVAATATEGEPMGLRAGAGIVGVLAVIYGLTVAFGDRVHRDAELWDAFAIWAGLVVLAAFVRCLVIPFVRWLGSTSRTRRGRDHQPGGRRPADAPTGGGIISLGDGGRLMPLPGAGPSAWGTEAG</sequence>
<evidence type="ECO:0000256" key="2">
    <source>
        <dbReference type="SAM" id="Phobius"/>
    </source>
</evidence>
<keyword evidence="4" id="KW-1185">Reference proteome</keyword>